<dbReference type="InterPro" id="IPR016181">
    <property type="entry name" value="Acyl_CoA_acyltransferase"/>
</dbReference>
<comment type="caution">
    <text evidence="1">The sequence shown here is derived from an EMBL/GenBank/DDBJ whole genome shotgun (WGS) entry which is preliminary data.</text>
</comment>
<sequence>MLAGWLAEPHVRRWWNHETSPEAVQRDFGPTMRGEEPGEDLVVSVGGTPAGLLQRARWHDFPGYVEKIAPIVAIPAGAVTIDYLIGPPELTGRGLGPRILAAAVTGVWQHYPDATAIIVPVCAANRASWRALEKAGFRRVASGDLVPDNPVDPPLHHVHRIDREEPGCHP</sequence>
<name>A0ABP4INK9_9PSEU</name>
<organism evidence="1 2">
    <name type="scientific">Pseudonocardia kongjuensis</name>
    <dbReference type="NCBI Taxonomy" id="102227"/>
    <lineage>
        <taxon>Bacteria</taxon>
        <taxon>Bacillati</taxon>
        <taxon>Actinomycetota</taxon>
        <taxon>Actinomycetes</taxon>
        <taxon>Pseudonocardiales</taxon>
        <taxon>Pseudonocardiaceae</taxon>
        <taxon>Pseudonocardia</taxon>
    </lineage>
</organism>
<evidence type="ECO:0000313" key="2">
    <source>
        <dbReference type="Proteomes" id="UP001501414"/>
    </source>
</evidence>
<reference evidence="2" key="1">
    <citation type="journal article" date="2019" name="Int. J. Syst. Evol. Microbiol.">
        <title>The Global Catalogue of Microorganisms (GCM) 10K type strain sequencing project: providing services to taxonomists for standard genome sequencing and annotation.</title>
        <authorList>
            <consortium name="The Broad Institute Genomics Platform"/>
            <consortium name="The Broad Institute Genome Sequencing Center for Infectious Disease"/>
            <person name="Wu L."/>
            <person name="Ma J."/>
        </authorList>
    </citation>
    <scope>NUCLEOTIDE SEQUENCE [LARGE SCALE GENOMIC DNA]</scope>
    <source>
        <strain evidence="2">JCM 11896</strain>
    </source>
</reference>
<accession>A0ABP4INK9</accession>
<evidence type="ECO:0000313" key="1">
    <source>
        <dbReference type="EMBL" id="GAA1394692.1"/>
    </source>
</evidence>
<dbReference type="Gene3D" id="3.40.630.30">
    <property type="match status" value="1"/>
</dbReference>
<dbReference type="Pfam" id="PF13523">
    <property type="entry name" value="Acetyltransf_8"/>
    <property type="match status" value="1"/>
</dbReference>
<gene>
    <name evidence="1" type="ORF">GCM10009613_43170</name>
</gene>
<protein>
    <submittedName>
        <fullName evidence="1">GNAT family N-acetyltransferase</fullName>
    </submittedName>
</protein>
<dbReference type="Proteomes" id="UP001501414">
    <property type="component" value="Unassembled WGS sequence"/>
</dbReference>
<dbReference type="EMBL" id="BAAAJK010000027">
    <property type="protein sequence ID" value="GAA1394692.1"/>
    <property type="molecule type" value="Genomic_DNA"/>
</dbReference>
<proteinExistence type="predicted"/>
<keyword evidence="2" id="KW-1185">Reference proteome</keyword>
<dbReference type="SUPFAM" id="SSF55729">
    <property type="entry name" value="Acyl-CoA N-acyltransferases (Nat)"/>
    <property type="match status" value="1"/>
</dbReference>